<dbReference type="Proteomes" id="UP000050535">
    <property type="component" value="Unassembled WGS sequence"/>
</dbReference>
<comment type="caution">
    <text evidence="1">The sequence shown here is derived from an EMBL/GenBank/DDBJ whole genome shotgun (WGS) entry which is preliminary data.</text>
</comment>
<dbReference type="STRING" id="699431.SY89_03282"/>
<keyword evidence="2" id="KW-1185">Reference proteome</keyword>
<reference evidence="2" key="1">
    <citation type="submission" date="2013-11" db="EMBL/GenBank/DDBJ databases">
        <authorList>
            <person name="Hoang H.T."/>
            <person name="Killian M.L."/>
            <person name="Madson D.M."/>
            <person name="Arruda P.H.E."/>
            <person name="Sun D."/>
            <person name="Schwartz K.J."/>
            <person name="Yoon K."/>
        </authorList>
    </citation>
    <scope>NUCLEOTIDE SEQUENCE [LARGE SCALE GENOMIC DNA]</scope>
    <source>
        <strain evidence="2">CDK2</strain>
    </source>
</reference>
<proteinExistence type="predicted"/>
<accession>A0A0P7GKQ9</accession>
<protein>
    <submittedName>
        <fullName evidence="1">Uncharacterized protein</fullName>
    </submittedName>
</protein>
<evidence type="ECO:0000313" key="1">
    <source>
        <dbReference type="EMBL" id="KPN29048.1"/>
    </source>
</evidence>
<organism evidence="1 2">
    <name type="scientific">Halolamina pelagica</name>
    <dbReference type="NCBI Taxonomy" id="699431"/>
    <lineage>
        <taxon>Archaea</taxon>
        <taxon>Methanobacteriati</taxon>
        <taxon>Methanobacteriota</taxon>
        <taxon>Stenosarchaea group</taxon>
        <taxon>Halobacteria</taxon>
        <taxon>Halobacteriales</taxon>
        <taxon>Haloferacaceae</taxon>
    </lineage>
</organism>
<sequence>MFGTPITARGERAHEDRLPVDQQESADLGVVPGRRGLLQPLQPGFDNALPEATYFESIWDWADTPAGRLLMVDREKTLVSVLVDDGDAPSRAETAIWGSGRANGLVVVLKAMFAWQLERNHDELASDDPR</sequence>
<gene>
    <name evidence="1" type="ORF">SY89_03282</name>
</gene>
<evidence type="ECO:0000313" key="2">
    <source>
        <dbReference type="Proteomes" id="UP000050535"/>
    </source>
</evidence>
<dbReference type="EMBL" id="LGUC01000002">
    <property type="protein sequence ID" value="KPN29048.1"/>
    <property type="molecule type" value="Genomic_DNA"/>
</dbReference>
<dbReference type="AlphaFoldDB" id="A0A0P7GKQ9"/>
<name>A0A0P7GKQ9_9EURY</name>